<organism evidence="1 2">
    <name type="scientific">Vitis vinifera</name>
    <name type="common">Grape</name>
    <dbReference type="NCBI Taxonomy" id="29760"/>
    <lineage>
        <taxon>Eukaryota</taxon>
        <taxon>Viridiplantae</taxon>
        <taxon>Streptophyta</taxon>
        <taxon>Embryophyta</taxon>
        <taxon>Tracheophyta</taxon>
        <taxon>Spermatophyta</taxon>
        <taxon>Magnoliopsida</taxon>
        <taxon>eudicotyledons</taxon>
        <taxon>Gunneridae</taxon>
        <taxon>Pentapetalae</taxon>
        <taxon>rosids</taxon>
        <taxon>Vitales</taxon>
        <taxon>Vitaceae</taxon>
        <taxon>Viteae</taxon>
        <taxon>Vitis</taxon>
    </lineage>
</organism>
<dbReference type="PANTHER" id="PTHR33116:SF78">
    <property type="entry name" value="OS12G0587133 PROTEIN"/>
    <property type="match status" value="1"/>
</dbReference>
<sequence length="190" mass="21592">MGFGPKWRQWILYCISTARMVVLVNGIPINFFSTHRGLRQGDPLSPYLFVLNMKAFNRLIGKAEEGGFIRGVKIEGLEINLQKSEIIPVGGMEDVDRAAALFGCKAEVCKDKKHGGLGLRHLEGLNQDLLGKWLWRFFLERENLWRKVILGKFGEVEGGWTAREVRDSYGLSLWKDIRKGWESSLIEPAS</sequence>
<evidence type="ECO:0000313" key="2">
    <source>
        <dbReference type="Proteomes" id="UP000288805"/>
    </source>
</evidence>
<proteinExistence type="predicted"/>
<dbReference type="AlphaFoldDB" id="A0A438CRF6"/>
<accession>A0A438CRF6</accession>
<gene>
    <name evidence="1" type="ORF">CK203_114102</name>
</gene>
<reference evidence="1 2" key="1">
    <citation type="journal article" date="2018" name="PLoS Genet.">
        <title>Population sequencing reveals clonal diversity and ancestral inbreeding in the grapevine cultivar Chardonnay.</title>
        <authorList>
            <person name="Roach M.J."/>
            <person name="Johnson D.L."/>
            <person name="Bohlmann J."/>
            <person name="van Vuuren H.J."/>
            <person name="Jones S.J."/>
            <person name="Pretorius I.S."/>
            <person name="Schmidt S.A."/>
            <person name="Borneman A.R."/>
        </authorList>
    </citation>
    <scope>NUCLEOTIDE SEQUENCE [LARGE SCALE GENOMIC DNA]</scope>
    <source>
        <strain evidence="2">cv. Chardonnay</strain>
        <tissue evidence="1">Leaf</tissue>
    </source>
</reference>
<name>A0A438CRF6_VITVI</name>
<evidence type="ECO:0000313" key="1">
    <source>
        <dbReference type="EMBL" id="RVW25796.1"/>
    </source>
</evidence>
<comment type="caution">
    <text evidence="1">The sequence shown here is derived from an EMBL/GenBank/DDBJ whole genome shotgun (WGS) entry which is preliminary data.</text>
</comment>
<dbReference type="PANTHER" id="PTHR33116">
    <property type="entry name" value="REVERSE TRANSCRIPTASE ZINC-BINDING DOMAIN-CONTAINING PROTEIN-RELATED-RELATED"/>
    <property type="match status" value="1"/>
</dbReference>
<protein>
    <submittedName>
        <fullName evidence="1">Uncharacterized protein</fullName>
    </submittedName>
</protein>
<dbReference type="Proteomes" id="UP000288805">
    <property type="component" value="Unassembled WGS sequence"/>
</dbReference>
<dbReference type="EMBL" id="QGNW01002061">
    <property type="protein sequence ID" value="RVW25796.1"/>
    <property type="molecule type" value="Genomic_DNA"/>
</dbReference>